<accession>A0ABU2NGD9</accession>
<evidence type="ECO:0000313" key="2">
    <source>
        <dbReference type="EMBL" id="MDT0353032.1"/>
    </source>
</evidence>
<proteinExistence type="predicted"/>
<keyword evidence="3" id="KW-1185">Reference proteome</keyword>
<dbReference type="RefSeq" id="WP_311559545.1">
    <property type="nucleotide sequence ID" value="NZ_JAVREJ010000024.1"/>
</dbReference>
<dbReference type="Gene3D" id="3.30.300.130">
    <property type="entry name" value="Fe-S cluster assembly (FSCA)"/>
    <property type="match status" value="1"/>
</dbReference>
<evidence type="ECO:0000256" key="1">
    <source>
        <dbReference type="SAM" id="MobiDB-lite"/>
    </source>
</evidence>
<name>A0ABU2NGD9_9PSEU</name>
<comment type="caution">
    <text evidence="2">The sequence shown here is derived from an EMBL/GenBank/DDBJ whole genome shotgun (WGS) entry which is preliminary data.</text>
</comment>
<gene>
    <name evidence="2" type="ORF">RM445_26305</name>
</gene>
<evidence type="ECO:0000313" key="3">
    <source>
        <dbReference type="Proteomes" id="UP001183202"/>
    </source>
</evidence>
<feature type="region of interest" description="Disordered" evidence="1">
    <location>
        <begin position="161"/>
        <end position="183"/>
    </location>
</feature>
<sequence length="183" mass="19256">MAEPLRVDDPSVDRLDDAAVRERLTGLDELLDRVEQIPGPAGELALEAVAALAEVYGEALARTLALTADPGAFVADELLGHLLVLHGLHPDPVDRRVARALDEMAPALRERGGEVALTGLDDGVAHVRLTLSGCGSAGVEEEVRTAVLAVAPELHDVRRETPPRAPAFVPLDSLTQRPAGVGP</sequence>
<organism evidence="2 3">
    <name type="scientific">Pseudonocardia charpentierae</name>
    <dbReference type="NCBI Taxonomy" id="3075545"/>
    <lineage>
        <taxon>Bacteria</taxon>
        <taxon>Bacillati</taxon>
        <taxon>Actinomycetota</taxon>
        <taxon>Actinomycetes</taxon>
        <taxon>Pseudonocardiales</taxon>
        <taxon>Pseudonocardiaceae</taxon>
        <taxon>Pseudonocardia</taxon>
    </lineage>
</organism>
<reference evidence="3" key="1">
    <citation type="submission" date="2023-07" db="EMBL/GenBank/DDBJ databases">
        <title>30 novel species of actinomycetes from the DSMZ collection.</title>
        <authorList>
            <person name="Nouioui I."/>
        </authorList>
    </citation>
    <scope>NUCLEOTIDE SEQUENCE [LARGE SCALE GENOMIC DNA]</scope>
    <source>
        <strain evidence="3">DSM 45834</strain>
    </source>
</reference>
<dbReference type="EMBL" id="JAVREJ010000024">
    <property type="protein sequence ID" value="MDT0353032.1"/>
    <property type="molecule type" value="Genomic_DNA"/>
</dbReference>
<evidence type="ECO:0008006" key="4">
    <source>
        <dbReference type="Google" id="ProtNLM"/>
    </source>
</evidence>
<protein>
    <recommendedName>
        <fullName evidence="4">Fe-S cluster biogenesis protein NfuA, 4Fe-4S-binding domain</fullName>
    </recommendedName>
</protein>
<dbReference type="Proteomes" id="UP001183202">
    <property type="component" value="Unassembled WGS sequence"/>
</dbReference>
<dbReference type="InterPro" id="IPR034904">
    <property type="entry name" value="FSCA_dom_sf"/>
</dbReference>
<dbReference type="SUPFAM" id="SSF117916">
    <property type="entry name" value="Fe-S cluster assembly (FSCA) domain-like"/>
    <property type="match status" value="1"/>
</dbReference>